<evidence type="ECO:0000256" key="2">
    <source>
        <dbReference type="ARBA" id="ARBA00023125"/>
    </source>
</evidence>
<dbReference type="PANTHER" id="PTHR30055">
    <property type="entry name" value="HTH-TYPE TRANSCRIPTIONAL REGULATOR RUTR"/>
    <property type="match status" value="1"/>
</dbReference>
<dbReference type="AlphaFoldDB" id="A0A558AA84"/>
<keyword evidence="8" id="KW-1185">Reference proteome</keyword>
<dbReference type="OrthoDB" id="7252896at2"/>
<reference evidence="7 8" key="1">
    <citation type="submission" date="2019-07" db="EMBL/GenBank/DDBJ databases">
        <title>New species of Amycolatopsis and Streptomyces.</title>
        <authorList>
            <person name="Duangmal K."/>
            <person name="Teo W.F.A."/>
            <person name="Lipun K."/>
        </authorList>
    </citation>
    <scope>NUCLEOTIDE SEQUENCE [LARGE SCALE GENOMIC DNA]</scope>
    <source>
        <strain evidence="7 8">JCM 30562</strain>
    </source>
</reference>
<feature type="domain" description="HTH tetR-type" evidence="6">
    <location>
        <begin position="89"/>
        <end position="149"/>
    </location>
</feature>
<feature type="region of interest" description="Disordered" evidence="5">
    <location>
        <begin position="280"/>
        <end position="309"/>
    </location>
</feature>
<sequence length="503" mass="53939">MSGKRKAMIPARLVRSGTLLRIVSTFKGAPCGRLPRPMLSRMNGDLAAGADRGTAAAQDNARPVVDTRRLPVRRRAPYAVSPSIGPEGARACLELIEAGHRLFTERGYHATTTTAIAEATGRSDAAFYQYFDGKQALFLLLFENLGRDLVAQFAALPPIAATPAGLAALREWLAGLGAVLNRHSASLLEWPTPDEADEEPSENPQEAYIARLAGAFRDRLPHADFAGLSPRAVALVVTSLTAYGHFVLDVRNRGLRTEATAPAVLDDALSRVVHRSLFPDAYPARKPGRPGGPGGVHPPARSAPEQLPGLRRPVTRRGHATIKKITEAAIATFEARGLAGTSVNDIIAAAGVAHGTFYTYWADRAAIVATLTHQAAEAVLAHLATLLDAGSTAELGAWLAGWLDVVADHGPVLHVWAADIVDEPLLQPLGIEVDDRLRDVANRLLADSPVLDGLDENARTTALWTVLAELPRSAWRRNPVLTRDEVLRAQTLLLARGFLGWPL</sequence>
<evidence type="ECO:0000259" key="6">
    <source>
        <dbReference type="PROSITE" id="PS50977"/>
    </source>
</evidence>
<keyword evidence="3" id="KW-0804">Transcription</keyword>
<evidence type="ECO:0000256" key="5">
    <source>
        <dbReference type="SAM" id="MobiDB-lite"/>
    </source>
</evidence>
<evidence type="ECO:0000256" key="4">
    <source>
        <dbReference type="PROSITE-ProRule" id="PRU00335"/>
    </source>
</evidence>
<evidence type="ECO:0000256" key="3">
    <source>
        <dbReference type="ARBA" id="ARBA00023163"/>
    </source>
</evidence>
<proteinExistence type="predicted"/>
<dbReference type="GO" id="GO:0003700">
    <property type="term" value="F:DNA-binding transcription factor activity"/>
    <property type="evidence" value="ECO:0007669"/>
    <property type="project" value="TreeGrafter"/>
</dbReference>
<feature type="domain" description="HTH tetR-type" evidence="6">
    <location>
        <begin position="319"/>
        <end position="379"/>
    </location>
</feature>
<dbReference type="GO" id="GO:0000976">
    <property type="term" value="F:transcription cis-regulatory region binding"/>
    <property type="evidence" value="ECO:0007669"/>
    <property type="project" value="TreeGrafter"/>
</dbReference>
<dbReference type="PROSITE" id="PS50977">
    <property type="entry name" value="HTH_TETR_2"/>
    <property type="match status" value="2"/>
</dbReference>
<organism evidence="7 8">
    <name type="scientific">Amycolatopsis acidiphila</name>
    <dbReference type="NCBI Taxonomy" id="715473"/>
    <lineage>
        <taxon>Bacteria</taxon>
        <taxon>Bacillati</taxon>
        <taxon>Actinomycetota</taxon>
        <taxon>Actinomycetes</taxon>
        <taxon>Pseudonocardiales</taxon>
        <taxon>Pseudonocardiaceae</taxon>
        <taxon>Amycolatopsis</taxon>
    </lineage>
</organism>
<dbReference type="InterPro" id="IPR050109">
    <property type="entry name" value="HTH-type_TetR-like_transc_reg"/>
</dbReference>
<evidence type="ECO:0000313" key="8">
    <source>
        <dbReference type="Proteomes" id="UP000318578"/>
    </source>
</evidence>
<feature type="DNA-binding region" description="H-T-H motif" evidence="4">
    <location>
        <begin position="112"/>
        <end position="131"/>
    </location>
</feature>
<protein>
    <submittedName>
        <fullName evidence="7">TetR/AcrR family transcriptional regulator</fullName>
    </submittedName>
</protein>
<feature type="DNA-binding region" description="H-T-H motif" evidence="4">
    <location>
        <begin position="342"/>
        <end position="361"/>
    </location>
</feature>
<dbReference type="PRINTS" id="PR00455">
    <property type="entry name" value="HTHTETR"/>
</dbReference>
<dbReference type="InterPro" id="IPR001647">
    <property type="entry name" value="HTH_TetR"/>
</dbReference>
<dbReference type="EMBL" id="VJZA01000029">
    <property type="protein sequence ID" value="TVT21163.1"/>
    <property type="molecule type" value="Genomic_DNA"/>
</dbReference>
<dbReference type="PANTHER" id="PTHR30055:SF234">
    <property type="entry name" value="HTH-TYPE TRANSCRIPTIONAL REGULATOR BETI"/>
    <property type="match status" value="1"/>
</dbReference>
<evidence type="ECO:0000256" key="1">
    <source>
        <dbReference type="ARBA" id="ARBA00023015"/>
    </source>
</evidence>
<comment type="caution">
    <text evidence="7">The sequence shown here is derived from an EMBL/GenBank/DDBJ whole genome shotgun (WGS) entry which is preliminary data.</text>
</comment>
<dbReference type="Pfam" id="PF00440">
    <property type="entry name" value="TetR_N"/>
    <property type="match status" value="2"/>
</dbReference>
<gene>
    <name evidence="7" type="ORF">FNH06_18240</name>
</gene>
<accession>A0A558AA84</accession>
<keyword evidence="2 4" id="KW-0238">DNA-binding</keyword>
<dbReference type="Proteomes" id="UP000318578">
    <property type="component" value="Unassembled WGS sequence"/>
</dbReference>
<keyword evidence="1" id="KW-0805">Transcription regulation</keyword>
<dbReference type="InterPro" id="IPR009057">
    <property type="entry name" value="Homeodomain-like_sf"/>
</dbReference>
<dbReference type="SUPFAM" id="SSF46689">
    <property type="entry name" value="Homeodomain-like"/>
    <property type="match status" value="2"/>
</dbReference>
<dbReference type="Gene3D" id="1.10.357.10">
    <property type="entry name" value="Tetracycline Repressor, domain 2"/>
    <property type="match status" value="2"/>
</dbReference>
<evidence type="ECO:0000313" key="7">
    <source>
        <dbReference type="EMBL" id="TVT21163.1"/>
    </source>
</evidence>
<name>A0A558AA84_9PSEU</name>